<dbReference type="SMART" id="SM00360">
    <property type="entry name" value="RRM"/>
    <property type="match status" value="2"/>
</dbReference>
<dbReference type="InterPro" id="IPR001202">
    <property type="entry name" value="WW_dom"/>
</dbReference>
<evidence type="ECO:0000313" key="6">
    <source>
        <dbReference type="EMBL" id="CEL64567.1"/>
    </source>
</evidence>
<feature type="domain" description="RRM" evidence="5">
    <location>
        <begin position="165"/>
        <end position="242"/>
    </location>
</feature>
<dbReference type="InterPro" id="IPR000504">
    <property type="entry name" value="RRM_dom"/>
</dbReference>
<sequence length="272" mass="30527">MEKITKKIFVGSIPHTVTEEELRKKAEEHGTVTALFYMKDQTAGDRGWAFVTYETVYDAQNAIEALNEKRPFSDDSGPALEVRFANQKPSSNSSTFQNKPAATSTAQSEWQEYFTPEGHAYYYNTVTGVTQWEKPADFEKPAAVAPRSCVGMMNHAATRFGPPGSNVFVANLSYEWNDIDLIQHFQHFGNILSARIQRGMEGNSRGFGFVSFDNPQAAVNAIRGMNGFSCGGRFMRVFLKKGEENYLTAAMQAQVAEYLEADKRPRPSRRPY</sequence>
<dbReference type="Gene3D" id="2.20.70.10">
    <property type="match status" value="1"/>
</dbReference>
<dbReference type="SMART" id="SM00456">
    <property type="entry name" value="WW"/>
    <property type="match status" value="1"/>
</dbReference>
<reference evidence="6" key="1">
    <citation type="journal article" date="2015" name="PLoS ONE">
        <title>Comprehensive Evaluation of Toxoplasma gondii VEG and Neospora caninum LIV Genomes with Tachyzoite Stage Transcriptome and Proteome Defines Novel Transcript Features.</title>
        <authorList>
            <person name="Ramaprasad A."/>
            <person name="Mourier T."/>
            <person name="Naeem R."/>
            <person name="Malas T.B."/>
            <person name="Moussa E."/>
            <person name="Panigrahi A."/>
            <person name="Vermont S.J."/>
            <person name="Otto T.D."/>
            <person name="Wastling J."/>
            <person name="Pain A."/>
        </authorList>
    </citation>
    <scope>NUCLEOTIDE SEQUENCE</scope>
    <source>
        <strain evidence="6">Liverpool</strain>
    </source>
</reference>
<dbReference type="CDD" id="cd00201">
    <property type="entry name" value="WW"/>
    <property type="match status" value="1"/>
</dbReference>
<organism evidence="6">
    <name type="scientific">Neospora caninum (strain Liverpool)</name>
    <dbReference type="NCBI Taxonomy" id="572307"/>
    <lineage>
        <taxon>Eukaryota</taxon>
        <taxon>Sar</taxon>
        <taxon>Alveolata</taxon>
        <taxon>Apicomplexa</taxon>
        <taxon>Conoidasida</taxon>
        <taxon>Coccidia</taxon>
        <taxon>Eucoccidiorida</taxon>
        <taxon>Eimeriorina</taxon>
        <taxon>Sarcocystidae</taxon>
        <taxon>Neospora</taxon>
    </lineage>
</organism>
<evidence type="ECO:0000256" key="3">
    <source>
        <dbReference type="PROSITE-ProRule" id="PRU00176"/>
    </source>
</evidence>
<dbReference type="PANTHER" id="PTHR24012">
    <property type="entry name" value="RNA BINDING PROTEIN"/>
    <property type="match status" value="1"/>
</dbReference>
<evidence type="ECO:0000256" key="1">
    <source>
        <dbReference type="ARBA" id="ARBA00022737"/>
    </source>
</evidence>
<dbReference type="EMBL" id="LN714475">
    <property type="protein sequence ID" value="CEL64567.1"/>
    <property type="molecule type" value="Genomic_DNA"/>
</dbReference>
<keyword evidence="2 3" id="KW-0694">RNA-binding</keyword>
<dbReference type="SUPFAM" id="SSF54928">
    <property type="entry name" value="RNA-binding domain, RBD"/>
    <property type="match status" value="1"/>
</dbReference>
<dbReference type="InterPro" id="IPR036020">
    <property type="entry name" value="WW_dom_sf"/>
</dbReference>
<protein>
    <submittedName>
        <fullName evidence="6">RNA recognition motif domain-containing protein,putative</fullName>
    </submittedName>
</protein>
<dbReference type="PROSITE" id="PS50020">
    <property type="entry name" value="WW_DOMAIN_2"/>
    <property type="match status" value="1"/>
</dbReference>
<dbReference type="InterPro" id="IPR012677">
    <property type="entry name" value="Nucleotide-bd_a/b_plait_sf"/>
</dbReference>
<proteinExistence type="predicted"/>
<gene>
    <name evidence="6" type="ORF">BN1204_004560</name>
</gene>
<dbReference type="Gene3D" id="3.30.70.330">
    <property type="match status" value="2"/>
</dbReference>
<dbReference type="InterPro" id="IPR035979">
    <property type="entry name" value="RBD_domain_sf"/>
</dbReference>
<dbReference type="Pfam" id="PF00076">
    <property type="entry name" value="RRM_1"/>
    <property type="match status" value="2"/>
</dbReference>
<feature type="domain" description="RRM" evidence="5">
    <location>
        <begin position="6"/>
        <end position="87"/>
    </location>
</feature>
<evidence type="ECO:0000259" key="4">
    <source>
        <dbReference type="PROSITE" id="PS50020"/>
    </source>
</evidence>
<feature type="domain" description="WW" evidence="4">
    <location>
        <begin position="104"/>
        <end position="137"/>
    </location>
</feature>
<evidence type="ECO:0000259" key="5">
    <source>
        <dbReference type="PROSITE" id="PS50102"/>
    </source>
</evidence>
<dbReference type="PROSITE" id="PS01159">
    <property type="entry name" value="WW_DOMAIN_1"/>
    <property type="match status" value="1"/>
</dbReference>
<dbReference type="GO" id="GO:0003723">
    <property type="term" value="F:RNA binding"/>
    <property type="evidence" value="ECO:0007669"/>
    <property type="project" value="UniProtKB-UniRule"/>
</dbReference>
<evidence type="ECO:0000256" key="2">
    <source>
        <dbReference type="ARBA" id="ARBA00022884"/>
    </source>
</evidence>
<dbReference type="AlphaFoldDB" id="A0A0F7U836"/>
<dbReference type="PROSITE" id="PS50102">
    <property type="entry name" value="RRM"/>
    <property type="match status" value="2"/>
</dbReference>
<dbReference type="Pfam" id="PF00397">
    <property type="entry name" value="WW"/>
    <property type="match status" value="1"/>
</dbReference>
<dbReference type="SUPFAM" id="SSF51045">
    <property type="entry name" value="WW domain"/>
    <property type="match status" value="1"/>
</dbReference>
<keyword evidence="1" id="KW-0677">Repeat</keyword>
<accession>A0A0F7U836</accession>
<name>A0A0F7U836_NEOCL</name>